<dbReference type="AlphaFoldDB" id="A0A5M6IN22"/>
<evidence type="ECO:0000313" key="2">
    <source>
        <dbReference type="Proteomes" id="UP000325255"/>
    </source>
</evidence>
<organism evidence="1 2">
    <name type="scientific">Rhodovastum atsumiense</name>
    <dbReference type="NCBI Taxonomy" id="504468"/>
    <lineage>
        <taxon>Bacteria</taxon>
        <taxon>Pseudomonadati</taxon>
        <taxon>Pseudomonadota</taxon>
        <taxon>Alphaproteobacteria</taxon>
        <taxon>Acetobacterales</taxon>
        <taxon>Acetobacteraceae</taxon>
        <taxon>Rhodovastum</taxon>
    </lineage>
</organism>
<name>A0A5M6IN22_9PROT</name>
<evidence type="ECO:0008006" key="3">
    <source>
        <dbReference type="Google" id="ProtNLM"/>
    </source>
</evidence>
<evidence type="ECO:0000313" key="1">
    <source>
        <dbReference type="EMBL" id="KAA5609654.1"/>
    </source>
</evidence>
<proteinExistence type="predicted"/>
<gene>
    <name evidence="1" type="ORF">F1189_23105</name>
</gene>
<dbReference type="Proteomes" id="UP000325255">
    <property type="component" value="Unassembled WGS sequence"/>
</dbReference>
<keyword evidence="2" id="KW-1185">Reference proteome</keyword>
<sequence>MPIVNTGVGDFNVGRDCTIVMVGPFGRVDLPNITGFDARPGYAQVHVDRLDGTQLHAALPKGWNGSIDLERAGPSVDDLMALIELGWFTTGRVSNGSIYQYIQEPDGSQSTYQFDNVSFWMEDSGRWQGDTSVKQRLAFSANRRRKV</sequence>
<dbReference type="OrthoDB" id="7276777at2"/>
<reference evidence="1 2" key="1">
    <citation type="submission" date="2019-09" db="EMBL/GenBank/DDBJ databases">
        <title>Genome sequence of Rhodovastum atsumiense, a diverse member of the Acetobacteraceae family of non-sulfur purple photosynthetic bacteria.</title>
        <authorList>
            <person name="Meyer T."/>
            <person name="Kyndt J."/>
        </authorList>
    </citation>
    <scope>NUCLEOTIDE SEQUENCE [LARGE SCALE GENOMIC DNA]</scope>
    <source>
        <strain evidence="1 2">DSM 21279</strain>
    </source>
</reference>
<dbReference type="EMBL" id="VWPK01000046">
    <property type="protein sequence ID" value="KAA5609654.1"/>
    <property type="molecule type" value="Genomic_DNA"/>
</dbReference>
<comment type="caution">
    <text evidence="1">The sequence shown here is derived from an EMBL/GenBank/DDBJ whole genome shotgun (WGS) entry which is preliminary data.</text>
</comment>
<protein>
    <recommendedName>
        <fullName evidence="3">Phage tail protein</fullName>
    </recommendedName>
</protein>
<accession>A0A5M6IN22</accession>
<dbReference type="RefSeq" id="WP_150043271.1">
    <property type="nucleotide sequence ID" value="NZ_OW485608.1"/>
</dbReference>